<keyword evidence="2" id="KW-0032">Aminotransferase</keyword>
<dbReference type="InterPro" id="IPR015424">
    <property type="entry name" value="PyrdxlP-dep_Trfase"/>
</dbReference>
<dbReference type="EMBL" id="CP000050">
    <property type="protein sequence ID" value="AAY47856.1"/>
    <property type="molecule type" value="Genomic_DNA"/>
</dbReference>
<evidence type="ECO:0000313" key="7">
    <source>
        <dbReference type="EMBL" id="AAY47856.1"/>
    </source>
</evidence>
<evidence type="ECO:0000313" key="8">
    <source>
        <dbReference type="Proteomes" id="UP000000420"/>
    </source>
</evidence>
<reference evidence="7 8" key="1">
    <citation type="journal article" date="2005" name="Genome Res.">
        <title>Comparative and functional genomic analyses of the pathogenicity of phytopathogen Xanthomonas campestris pv. campestris.</title>
        <authorList>
            <person name="Qian W."/>
            <person name="Jia Y."/>
            <person name="Ren S.X."/>
            <person name="He Y.Q."/>
            <person name="Feng J.X."/>
            <person name="Lu L.F."/>
            <person name="Sun Q."/>
            <person name="Ying G."/>
            <person name="Tang D.J."/>
            <person name="Tang H."/>
            <person name="Wu W."/>
            <person name="Hao P."/>
            <person name="Wang L."/>
            <person name="Jiang B.L."/>
            <person name="Zeng S."/>
            <person name="Gu W.Y."/>
            <person name="Lu G."/>
            <person name="Rong L."/>
            <person name="Tian Y."/>
            <person name="Yao Z."/>
            <person name="Fu G."/>
            <person name="Chen B."/>
            <person name="Fang R."/>
            <person name="Qiang B."/>
            <person name="Chen Z."/>
            <person name="Zhao G.P."/>
            <person name="Tang J.L."/>
            <person name="He C."/>
        </authorList>
    </citation>
    <scope>NUCLEOTIDE SEQUENCE [LARGE SCALE GENOMIC DNA]</scope>
    <source>
        <strain evidence="7 8">8004</strain>
    </source>
</reference>
<dbReference type="Gene3D" id="3.40.640.10">
    <property type="entry name" value="Type I PLP-dependent aspartate aminotransferase-like (Major domain)"/>
    <property type="match status" value="1"/>
</dbReference>
<dbReference type="InterPro" id="IPR004839">
    <property type="entry name" value="Aminotransferase_I/II_large"/>
</dbReference>
<evidence type="ECO:0000256" key="4">
    <source>
        <dbReference type="ARBA" id="ARBA00022898"/>
    </source>
</evidence>
<dbReference type="HOGENOM" id="CLU_017584_0_6_6"/>
<dbReference type="InterPro" id="IPR050859">
    <property type="entry name" value="Class-I_PLP-dep_aminotransf"/>
</dbReference>
<dbReference type="GO" id="GO:0030170">
    <property type="term" value="F:pyridoxal phosphate binding"/>
    <property type="evidence" value="ECO:0007669"/>
    <property type="project" value="InterPro"/>
</dbReference>
<dbReference type="Pfam" id="PF00155">
    <property type="entry name" value="Aminotran_1_2"/>
    <property type="match status" value="1"/>
</dbReference>
<protein>
    <submittedName>
        <fullName evidence="7">Transcriptional regulator</fullName>
    </submittedName>
</protein>
<feature type="compositionally biased region" description="Basic residues" evidence="5">
    <location>
        <begin position="75"/>
        <end position="85"/>
    </location>
</feature>
<evidence type="ECO:0000256" key="3">
    <source>
        <dbReference type="ARBA" id="ARBA00022679"/>
    </source>
</evidence>
<dbReference type="KEGG" id="xcb:XC_0778"/>
<evidence type="ECO:0000256" key="1">
    <source>
        <dbReference type="ARBA" id="ARBA00001933"/>
    </source>
</evidence>
<keyword evidence="4" id="KW-0663">Pyridoxal phosphate</keyword>
<keyword evidence="3" id="KW-0808">Transferase</keyword>
<name>A0A0H2X485_XANC8</name>
<organism evidence="7 8">
    <name type="scientific">Xanthomonas campestris pv. campestris (strain 8004)</name>
    <dbReference type="NCBI Taxonomy" id="314565"/>
    <lineage>
        <taxon>Bacteria</taxon>
        <taxon>Pseudomonadati</taxon>
        <taxon>Pseudomonadota</taxon>
        <taxon>Gammaproteobacteria</taxon>
        <taxon>Lysobacterales</taxon>
        <taxon>Lysobacteraceae</taxon>
        <taxon>Xanthomonas</taxon>
    </lineage>
</organism>
<proteinExistence type="predicted"/>
<evidence type="ECO:0000256" key="5">
    <source>
        <dbReference type="SAM" id="MobiDB-lite"/>
    </source>
</evidence>
<gene>
    <name evidence="7" type="ordered locus">XC_0778</name>
</gene>
<comment type="cofactor">
    <cofactor evidence="1">
        <name>pyridoxal 5'-phosphate</name>
        <dbReference type="ChEBI" id="CHEBI:597326"/>
    </cofactor>
</comment>
<dbReference type="Proteomes" id="UP000000420">
    <property type="component" value="Chromosome"/>
</dbReference>
<dbReference type="CDD" id="cd00609">
    <property type="entry name" value="AAT_like"/>
    <property type="match status" value="1"/>
</dbReference>
<feature type="region of interest" description="Disordered" evidence="5">
    <location>
        <begin position="1"/>
        <end position="31"/>
    </location>
</feature>
<dbReference type="SUPFAM" id="SSF53383">
    <property type="entry name" value="PLP-dependent transferases"/>
    <property type="match status" value="1"/>
</dbReference>
<dbReference type="GO" id="GO:1901605">
    <property type="term" value="P:alpha-amino acid metabolic process"/>
    <property type="evidence" value="ECO:0007669"/>
    <property type="project" value="TreeGrafter"/>
</dbReference>
<dbReference type="AlphaFoldDB" id="A0A0H2X485"/>
<dbReference type="PANTHER" id="PTHR42790">
    <property type="entry name" value="AMINOTRANSFERASE"/>
    <property type="match status" value="1"/>
</dbReference>
<dbReference type="InterPro" id="IPR015422">
    <property type="entry name" value="PyrdxlP-dep_Trfase_small"/>
</dbReference>
<dbReference type="PANTHER" id="PTHR42790:SF9">
    <property type="entry name" value="GNTR FAMILY REGULATORY PROTEIN"/>
    <property type="match status" value="1"/>
</dbReference>
<evidence type="ECO:0000256" key="2">
    <source>
        <dbReference type="ARBA" id="ARBA00022576"/>
    </source>
</evidence>
<dbReference type="InterPro" id="IPR015421">
    <property type="entry name" value="PyrdxlP-dep_Trfase_major"/>
</dbReference>
<feature type="region of interest" description="Disordered" evidence="5">
    <location>
        <begin position="50"/>
        <end position="98"/>
    </location>
</feature>
<dbReference type="GO" id="GO:0008483">
    <property type="term" value="F:transaminase activity"/>
    <property type="evidence" value="ECO:0007669"/>
    <property type="project" value="UniProtKB-KW"/>
</dbReference>
<accession>A0A0H2X485</accession>
<sequence length="513" mass="55657">MQPRQKAGQVARHGQSAARYATRTDSDTLQTDQYRFGHRTHAALRIAGHTAAATDRARHPARRRTPALDPPAGRQPRHQPRHRRAGLPATGTRGPRPGAATFRLFRARRCRATAGRHAHATPTPRRRAPGVIANPALQGVFDLLARTDLVPLHLATPAPALLPGAHLAAAMSRQLRRQRTAALDYAPPQGHAALRRQIALRYAQCGTNVDADEVVITAGAMEAISLTLRTITTPGDVVVVEAPTYHGILQAVAALRLKVLEVPNRAGQGIDAAHLDALLQRTPARAAILVPNFNNPLGSLTPDHAKRAVVDSCARHGTVVIEDDIYGELAWSGQRPRPLRQFDTHANVITCGSFSKVLSPGLRVGWLLGGPWTDALVRAKYFSTVGNASLPQLALADYLAQHDLERHLRKLRRTLADNGQRLRDAIVRHWPSGTRIGEPAGGLSLWLQLPDGGSGQTLFEAALAKGIGTSPGQVYSSRGDYADHLRLTCGQPWSETLDRAMRQLGRLTAQRPR</sequence>
<evidence type="ECO:0000259" key="6">
    <source>
        <dbReference type="Pfam" id="PF00155"/>
    </source>
</evidence>
<feature type="domain" description="Aminotransferase class I/classII large" evidence="6">
    <location>
        <begin position="172"/>
        <end position="503"/>
    </location>
</feature>
<dbReference type="Gene3D" id="3.90.1150.10">
    <property type="entry name" value="Aspartate Aminotransferase, domain 1"/>
    <property type="match status" value="1"/>
</dbReference>